<feature type="signal peptide" evidence="3">
    <location>
        <begin position="1"/>
        <end position="41"/>
    </location>
</feature>
<reference evidence="5 6" key="1">
    <citation type="submission" date="2019-07" db="EMBL/GenBank/DDBJ databases">
        <title>Lentzea xizangensis sp. nov., isolated from Qinghai-Tibetan Plateau Soils.</title>
        <authorList>
            <person name="Huang J."/>
        </authorList>
    </citation>
    <scope>NUCLEOTIDE SEQUENCE [LARGE SCALE GENOMIC DNA]</scope>
    <source>
        <strain evidence="5 6">FXJ1.1311</strain>
    </source>
</reference>
<feature type="transmembrane region" description="Helical" evidence="2">
    <location>
        <begin position="276"/>
        <end position="295"/>
    </location>
</feature>
<protein>
    <submittedName>
        <fullName evidence="5">DUF4142 domain-containing protein</fullName>
    </submittedName>
</protein>
<feature type="domain" description="DUF4142" evidence="4">
    <location>
        <begin position="81"/>
        <end position="215"/>
    </location>
</feature>
<evidence type="ECO:0000256" key="1">
    <source>
        <dbReference type="SAM" id="MobiDB-lite"/>
    </source>
</evidence>
<keyword evidence="6" id="KW-1185">Reference proteome</keyword>
<keyword evidence="2" id="KW-0472">Membrane</keyword>
<dbReference type="OrthoDB" id="3674617at2"/>
<dbReference type="EMBL" id="VOBR01000006">
    <property type="protein sequence ID" value="TWP52060.1"/>
    <property type="molecule type" value="Genomic_DNA"/>
</dbReference>
<organism evidence="5 6">
    <name type="scientific">Lentzea tibetensis</name>
    <dbReference type="NCBI Taxonomy" id="2591470"/>
    <lineage>
        <taxon>Bacteria</taxon>
        <taxon>Bacillati</taxon>
        <taxon>Actinomycetota</taxon>
        <taxon>Actinomycetes</taxon>
        <taxon>Pseudonocardiales</taxon>
        <taxon>Pseudonocardiaceae</taxon>
        <taxon>Lentzea</taxon>
    </lineage>
</organism>
<feature type="compositionally biased region" description="Pro residues" evidence="1">
    <location>
        <begin position="49"/>
        <end position="62"/>
    </location>
</feature>
<evidence type="ECO:0000313" key="5">
    <source>
        <dbReference type="EMBL" id="TWP52060.1"/>
    </source>
</evidence>
<dbReference type="AlphaFoldDB" id="A0A563EWI7"/>
<evidence type="ECO:0000259" key="4">
    <source>
        <dbReference type="Pfam" id="PF13628"/>
    </source>
</evidence>
<evidence type="ECO:0000313" key="6">
    <source>
        <dbReference type="Proteomes" id="UP000316639"/>
    </source>
</evidence>
<evidence type="ECO:0000256" key="2">
    <source>
        <dbReference type="SAM" id="Phobius"/>
    </source>
</evidence>
<gene>
    <name evidence="5" type="ORF">FKR81_10770</name>
</gene>
<keyword evidence="2" id="KW-1133">Transmembrane helix</keyword>
<feature type="region of interest" description="Disordered" evidence="1">
    <location>
        <begin position="40"/>
        <end position="75"/>
    </location>
</feature>
<feature type="chain" id="PRO_5021703129" evidence="3">
    <location>
        <begin position="42"/>
        <end position="307"/>
    </location>
</feature>
<proteinExistence type="predicted"/>
<sequence>MLSVVPIVRLPTDAANPTRRLLVVALGCLTSALLAVGSAAAQPPSSEGQPPPATSVSTPPPGSGGKGDEVVETQWGPLGPADRDFLFKVKQAGLWENPAAEKVAAKSTNPKFADASKTIVDGHKLLDRVVDRAGLLLGVELPKEATSEQQGSLGEMDAAANGDEFEVLFANRLRAGLGTVYQDAANMRMSTKNELVRILTNQAMITLLEHIKALEATGRVDFNGGQPAGNNSSGQQGDQQAGTDDTADGTIPSVPPDSKFTRTAGQNGAFGGNNGVFIGALVVLVLSLASLRLITRAKKTKRKSRAY</sequence>
<name>A0A563EWI7_9PSEU</name>
<dbReference type="Pfam" id="PF13628">
    <property type="entry name" value="DUF4142"/>
    <property type="match status" value="1"/>
</dbReference>
<keyword evidence="3" id="KW-0732">Signal</keyword>
<feature type="compositionally biased region" description="Low complexity" evidence="1">
    <location>
        <begin position="234"/>
        <end position="250"/>
    </location>
</feature>
<dbReference type="InterPro" id="IPR025419">
    <property type="entry name" value="DUF4142"/>
</dbReference>
<dbReference type="Proteomes" id="UP000316639">
    <property type="component" value="Unassembled WGS sequence"/>
</dbReference>
<feature type="region of interest" description="Disordered" evidence="1">
    <location>
        <begin position="222"/>
        <end position="266"/>
    </location>
</feature>
<keyword evidence="2" id="KW-0812">Transmembrane</keyword>
<evidence type="ECO:0000256" key="3">
    <source>
        <dbReference type="SAM" id="SignalP"/>
    </source>
</evidence>
<accession>A0A563EWI7</accession>
<comment type="caution">
    <text evidence="5">The sequence shown here is derived from an EMBL/GenBank/DDBJ whole genome shotgun (WGS) entry which is preliminary data.</text>
</comment>